<keyword evidence="3" id="KW-0238">DNA-binding</keyword>
<evidence type="ECO:0000256" key="3">
    <source>
        <dbReference type="ARBA" id="ARBA00023125"/>
    </source>
</evidence>
<dbReference type="InterPro" id="IPR058673">
    <property type="entry name" value="HHO5-like_N"/>
</dbReference>
<evidence type="ECO:0000313" key="8">
    <source>
        <dbReference type="Proteomes" id="UP001652623"/>
    </source>
</evidence>
<reference evidence="9" key="1">
    <citation type="submission" date="2025-08" db="UniProtKB">
        <authorList>
            <consortium name="RefSeq"/>
        </authorList>
    </citation>
    <scope>IDENTIFICATION</scope>
    <source>
        <tissue evidence="9">Seedling</tissue>
    </source>
</reference>
<evidence type="ECO:0000259" key="7">
    <source>
        <dbReference type="PROSITE" id="PS51294"/>
    </source>
</evidence>
<dbReference type="GeneID" id="125422176"/>
<accession>A0ABM3IHP0</accession>
<dbReference type="InterPro" id="IPR006447">
    <property type="entry name" value="Myb_dom_plants"/>
</dbReference>
<dbReference type="SUPFAM" id="SSF46689">
    <property type="entry name" value="Homeodomain-like"/>
    <property type="match status" value="1"/>
</dbReference>
<keyword evidence="6" id="KW-0175">Coiled coil</keyword>
<dbReference type="PANTHER" id="PTHR31003">
    <property type="entry name" value="MYB FAMILY TRANSCRIPTION FACTOR"/>
    <property type="match status" value="1"/>
</dbReference>
<evidence type="ECO:0000256" key="2">
    <source>
        <dbReference type="ARBA" id="ARBA00023015"/>
    </source>
</evidence>
<feature type="coiled-coil region" evidence="6">
    <location>
        <begin position="58"/>
        <end position="94"/>
    </location>
</feature>
<comment type="subcellular location">
    <subcellularLocation>
        <location evidence="1">Nucleus</location>
    </subcellularLocation>
</comment>
<dbReference type="Gene3D" id="1.10.10.60">
    <property type="entry name" value="Homeodomain-like"/>
    <property type="match status" value="1"/>
</dbReference>
<evidence type="ECO:0000256" key="4">
    <source>
        <dbReference type="ARBA" id="ARBA00023163"/>
    </source>
</evidence>
<evidence type="ECO:0000256" key="5">
    <source>
        <dbReference type="ARBA" id="ARBA00023242"/>
    </source>
</evidence>
<keyword evidence="4" id="KW-0804">Transcription</keyword>
<dbReference type="PANTHER" id="PTHR31003:SF28">
    <property type="entry name" value="HTH MYB-TYPE DOMAIN-CONTAINING PROTEIN"/>
    <property type="match status" value="1"/>
</dbReference>
<dbReference type="InterPro" id="IPR017930">
    <property type="entry name" value="Myb_dom"/>
</dbReference>
<dbReference type="Pfam" id="PF00249">
    <property type="entry name" value="Myb_DNA-binding"/>
    <property type="match status" value="1"/>
</dbReference>
<dbReference type="InterPro" id="IPR044787">
    <property type="entry name" value="HHO5-like"/>
</dbReference>
<gene>
    <name evidence="9" type="primary">LOC125422176</name>
</gene>
<keyword evidence="2" id="KW-0805">Transcription regulation</keyword>
<dbReference type="InterPro" id="IPR009057">
    <property type="entry name" value="Homeodomain-like_sf"/>
</dbReference>
<feature type="domain" description="HTH myb-type" evidence="7">
    <location>
        <begin position="214"/>
        <end position="272"/>
    </location>
</feature>
<evidence type="ECO:0000256" key="1">
    <source>
        <dbReference type="ARBA" id="ARBA00004123"/>
    </source>
</evidence>
<keyword evidence="8" id="KW-1185">Reference proteome</keyword>
<proteinExistence type="predicted"/>
<dbReference type="RefSeq" id="XP_048328658.1">
    <property type="nucleotide sequence ID" value="XM_048472701.2"/>
</dbReference>
<dbReference type="NCBIfam" id="TIGR01557">
    <property type="entry name" value="myb_SHAQKYF"/>
    <property type="match status" value="1"/>
</dbReference>
<keyword evidence="5" id="KW-0539">Nucleus</keyword>
<dbReference type="Proteomes" id="UP001652623">
    <property type="component" value="Chromosome 4"/>
</dbReference>
<dbReference type="PROSITE" id="PS51294">
    <property type="entry name" value="HTH_MYB"/>
    <property type="match status" value="1"/>
</dbReference>
<protein>
    <submittedName>
        <fullName evidence="9">Transcription factor HHO5-like</fullName>
    </submittedName>
</protein>
<evidence type="ECO:0000313" key="9">
    <source>
        <dbReference type="RefSeq" id="XP_048328658.1"/>
    </source>
</evidence>
<organism evidence="8 9">
    <name type="scientific">Ziziphus jujuba</name>
    <name type="common">Chinese jujube</name>
    <name type="synonym">Ziziphus sativa</name>
    <dbReference type="NCBI Taxonomy" id="326968"/>
    <lineage>
        <taxon>Eukaryota</taxon>
        <taxon>Viridiplantae</taxon>
        <taxon>Streptophyta</taxon>
        <taxon>Embryophyta</taxon>
        <taxon>Tracheophyta</taxon>
        <taxon>Spermatophyta</taxon>
        <taxon>Magnoliopsida</taxon>
        <taxon>eudicotyledons</taxon>
        <taxon>Gunneridae</taxon>
        <taxon>Pentapetalae</taxon>
        <taxon>rosids</taxon>
        <taxon>fabids</taxon>
        <taxon>Rosales</taxon>
        <taxon>Rhamnaceae</taxon>
        <taxon>Paliureae</taxon>
        <taxon>Ziziphus</taxon>
    </lineage>
</organism>
<sequence length="299" mass="34810">MASLKVSYVPKSITNLLNDLQKVQDVSQRWSVLNDYMREHEEELARVMVFKRELPQCMLLLMDAIEVLKVEIRKAEKEKEHAEEQKRISELLARNKRSYENYNQNEQMNNTNVEQGHGQYLVNPLSAANSWDSYRPDLNRTDQPYNYGENGKGKEVEREVAVVTKTKYPRIGSSDNHEGISLVGNESAEEPHYQQEPRQQAEPMLPEPTDLWRNITRRYWTPDLHARFLDALNILGGPEVATPKQIKETMQIEGLTTDQVKSHLQKYRNHNRECLRNGTDEENQPVGHQNWPGIWMTDG</sequence>
<name>A0ABM3IHP0_ZIZJJ</name>
<dbReference type="InterPro" id="IPR001005">
    <property type="entry name" value="SANT/Myb"/>
</dbReference>
<dbReference type="Pfam" id="PF26575">
    <property type="entry name" value="HHO5_N"/>
    <property type="match status" value="1"/>
</dbReference>
<evidence type="ECO:0000256" key="6">
    <source>
        <dbReference type="SAM" id="Coils"/>
    </source>
</evidence>